<name>A0A087SMH3_AUXPR</name>
<proteinExistence type="predicted"/>
<sequence length="68" mass="7080">MKAGERSSRLPGLGGVRPAVLHSPRDCSEWNKLLCCGRICHMTETGSNALSMGSDAVATCGGLSFMAP</sequence>
<evidence type="ECO:0000313" key="2">
    <source>
        <dbReference type="Proteomes" id="UP000028924"/>
    </source>
</evidence>
<dbReference type="GeneID" id="23616379"/>
<dbReference type="RefSeq" id="XP_011399875.1">
    <property type="nucleotide sequence ID" value="XM_011401573.1"/>
</dbReference>
<keyword evidence="2" id="KW-1185">Reference proteome</keyword>
<dbReference type="AlphaFoldDB" id="A0A087SMH3"/>
<accession>A0A087SMH3</accession>
<evidence type="ECO:0000313" key="1">
    <source>
        <dbReference type="EMBL" id="KFM26927.1"/>
    </source>
</evidence>
<dbReference type="EMBL" id="KL662137">
    <property type="protein sequence ID" value="KFM26927.1"/>
    <property type="molecule type" value="Genomic_DNA"/>
</dbReference>
<protein>
    <submittedName>
        <fullName evidence="1">Uncharacterized protein</fullName>
    </submittedName>
</protein>
<gene>
    <name evidence="1" type="ORF">F751_4988</name>
</gene>
<reference evidence="1 2" key="1">
    <citation type="journal article" date="2014" name="BMC Genomics">
        <title>Oil accumulation mechanisms of the oleaginous microalga Chlorella protothecoides revealed through its genome, transcriptomes, and proteomes.</title>
        <authorList>
            <person name="Gao C."/>
            <person name="Wang Y."/>
            <person name="Shen Y."/>
            <person name="Yan D."/>
            <person name="He X."/>
            <person name="Dai J."/>
            <person name="Wu Q."/>
        </authorList>
    </citation>
    <scope>NUCLEOTIDE SEQUENCE [LARGE SCALE GENOMIC DNA]</scope>
    <source>
        <strain evidence="1 2">0710</strain>
    </source>
</reference>
<dbReference type="KEGG" id="apro:F751_4988"/>
<dbReference type="Proteomes" id="UP000028924">
    <property type="component" value="Unassembled WGS sequence"/>
</dbReference>
<organism evidence="1 2">
    <name type="scientific">Auxenochlorella protothecoides</name>
    <name type="common">Green microalga</name>
    <name type="synonym">Chlorella protothecoides</name>
    <dbReference type="NCBI Taxonomy" id="3075"/>
    <lineage>
        <taxon>Eukaryota</taxon>
        <taxon>Viridiplantae</taxon>
        <taxon>Chlorophyta</taxon>
        <taxon>core chlorophytes</taxon>
        <taxon>Trebouxiophyceae</taxon>
        <taxon>Chlorellales</taxon>
        <taxon>Chlorellaceae</taxon>
        <taxon>Auxenochlorella</taxon>
    </lineage>
</organism>